<dbReference type="SUPFAM" id="SSF54001">
    <property type="entry name" value="Cysteine proteinases"/>
    <property type="match status" value="1"/>
</dbReference>
<feature type="domain" description="Peptidase C19 ubiquitin carboxyl-terminal hydrolase" evidence="2">
    <location>
        <begin position="306"/>
        <end position="528"/>
    </location>
</feature>
<protein>
    <recommendedName>
        <fullName evidence="2">Peptidase C19 ubiquitin carboxyl-terminal hydrolase domain-containing protein</fullName>
    </recommendedName>
</protein>
<dbReference type="Gene3D" id="3.90.70.10">
    <property type="entry name" value="Cysteine proteinases"/>
    <property type="match status" value="1"/>
</dbReference>
<dbReference type="Proteomes" id="UP000007494">
    <property type="component" value="Chromosome IX"/>
</dbReference>
<organism evidence="3 4">
    <name type="scientific">Neospora caninum (strain Liverpool)</name>
    <dbReference type="NCBI Taxonomy" id="572307"/>
    <lineage>
        <taxon>Eukaryota</taxon>
        <taxon>Sar</taxon>
        <taxon>Alveolata</taxon>
        <taxon>Apicomplexa</taxon>
        <taxon>Conoidasida</taxon>
        <taxon>Coccidia</taxon>
        <taxon>Eucoccidiorida</taxon>
        <taxon>Eimeriorina</taxon>
        <taxon>Sarcocystidae</taxon>
        <taxon>Neospora</taxon>
    </lineage>
</organism>
<gene>
    <name evidence="3" type="ORF">NCLIV_040980</name>
</gene>
<dbReference type="InParanoid" id="F0VBN9"/>
<evidence type="ECO:0000256" key="1">
    <source>
        <dbReference type="SAM" id="MobiDB-lite"/>
    </source>
</evidence>
<evidence type="ECO:0000313" key="4">
    <source>
        <dbReference type="Proteomes" id="UP000007494"/>
    </source>
</evidence>
<sequence>MFETCSRRAPSSLLDLLRRLELSPVPPALPSAKTLDPAEACPNSLDKNAHLEQTSECRDGLVQCRRCVDIHEALARLSLGSACESRLISNLPSIQELLRIATLKRLQLRLRSDPFLVAFSRFGGACSGRQNAEAGDFGLSRDGREGGTPEADTVHRLTRQSTSPGFKDILGSLDDPCVDSWPASATTGSADPGMPFSFDKRLLSEPRIPGLFSSVWSLPASLIRGYVHRWALVGQLTKFFALRGGLKTTDALTEERRPPAASQGMPQLRHSEAVEPGSKTHTVHAEIEERALDALKLRAGGLWAAVRRSKEKVQRLQQLPQVLIIQISSLGVTAYGQVYKQLERCTFPLVLDALSLLGPAGDNVNGSHAHSFNSSDVCELPPQTSPGMLSSETQKRGVVTNSTTCDRGICPAAGWGCESAAETNADLQQEKLRTRFNGPLYELRAVISHLEETTQRKGIAQCDKPGSPEQGEALRARTAWTKARQDMWLRQSTILGASAASFVRVSDSCVRVVGVDEVMATAPYLLFYQVASPAVF</sequence>
<proteinExistence type="predicted"/>
<dbReference type="EMBL" id="FR823385">
    <property type="protein sequence ID" value="CBZ51023.1"/>
    <property type="molecule type" value="Genomic_DNA"/>
</dbReference>
<dbReference type="GO" id="GO:0004843">
    <property type="term" value="F:cysteine-type deubiquitinase activity"/>
    <property type="evidence" value="ECO:0007669"/>
    <property type="project" value="InterPro"/>
</dbReference>
<dbReference type="RefSeq" id="XP_003881056.1">
    <property type="nucleotide sequence ID" value="XM_003881007.1"/>
</dbReference>
<dbReference type="eggNOG" id="ENOG502QZY7">
    <property type="taxonomic scope" value="Eukaryota"/>
</dbReference>
<dbReference type="VEuPathDB" id="ToxoDB:NCLIV_040980"/>
<dbReference type="AlphaFoldDB" id="F0VBN9"/>
<keyword evidence="4" id="KW-1185">Reference proteome</keyword>
<feature type="region of interest" description="Disordered" evidence="1">
    <location>
        <begin position="253"/>
        <end position="279"/>
    </location>
</feature>
<dbReference type="Pfam" id="PF00443">
    <property type="entry name" value="UCH"/>
    <property type="match status" value="1"/>
</dbReference>
<reference evidence="4" key="1">
    <citation type="journal article" date="2012" name="PLoS Pathog.">
        <title>Comparative genomics of the apicomplexan parasites Toxoplasma gondii and Neospora caninum: Coccidia differing in host range and transmission strategy.</title>
        <authorList>
            <person name="Reid A.J."/>
            <person name="Vermont S.J."/>
            <person name="Cotton J.A."/>
            <person name="Harris D."/>
            <person name="Hill-Cawthorne G.A."/>
            <person name="Konen-Waisman S."/>
            <person name="Latham S.M."/>
            <person name="Mourier T."/>
            <person name="Norton R."/>
            <person name="Quail M.A."/>
            <person name="Sanders M."/>
            <person name="Shanmugam D."/>
            <person name="Sohal A."/>
            <person name="Wasmuth J.D."/>
            <person name="Brunk B."/>
            <person name="Grigg M.E."/>
            <person name="Howard J.C."/>
            <person name="Parkinson J."/>
            <person name="Roos D.S."/>
            <person name="Trees A.J."/>
            <person name="Berriman M."/>
            <person name="Pain A."/>
            <person name="Wastling J.M."/>
        </authorList>
    </citation>
    <scope>NUCLEOTIDE SEQUENCE [LARGE SCALE GENOMIC DNA]</scope>
    <source>
        <strain evidence="4">Liverpool</strain>
    </source>
</reference>
<dbReference type="OrthoDB" id="333239at2759"/>
<name>F0VBN9_NEOCL</name>
<dbReference type="InterPro" id="IPR038765">
    <property type="entry name" value="Papain-like_cys_pep_sf"/>
</dbReference>
<dbReference type="GeneID" id="13440009"/>
<accession>F0VBN9</accession>
<dbReference type="InterPro" id="IPR001394">
    <property type="entry name" value="Peptidase_C19_UCH"/>
</dbReference>
<feature type="region of interest" description="Disordered" evidence="1">
    <location>
        <begin position="371"/>
        <end position="394"/>
    </location>
</feature>
<evidence type="ECO:0000259" key="2">
    <source>
        <dbReference type="Pfam" id="PF00443"/>
    </source>
</evidence>
<evidence type="ECO:0000313" key="3">
    <source>
        <dbReference type="EMBL" id="CBZ51023.1"/>
    </source>
</evidence>
<dbReference type="GO" id="GO:0016579">
    <property type="term" value="P:protein deubiquitination"/>
    <property type="evidence" value="ECO:0007669"/>
    <property type="project" value="InterPro"/>
</dbReference>